<accession>A0A4Q4ZE48</accession>
<dbReference type="Gene3D" id="2.60.40.2700">
    <property type="match status" value="5"/>
</dbReference>
<feature type="compositionally biased region" description="Polar residues" evidence="1">
    <location>
        <begin position="1187"/>
        <end position="1206"/>
    </location>
</feature>
<feature type="signal peptide" evidence="2">
    <location>
        <begin position="1"/>
        <end position="31"/>
    </location>
</feature>
<gene>
    <name evidence="3" type="ORF">EKO23_11670</name>
</gene>
<evidence type="ECO:0000313" key="4">
    <source>
        <dbReference type="Proteomes" id="UP000295198"/>
    </source>
</evidence>
<dbReference type="InterPro" id="IPR006311">
    <property type="entry name" value="TAT_signal"/>
</dbReference>
<reference evidence="3 4" key="1">
    <citation type="submission" date="2019-01" db="EMBL/GenBank/DDBJ databases">
        <title>Nocardioides guangzhouensis sp. nov., an actinobacterium isolated from soil.</title>
        <authorList>
            <person name="Fu Y."/>
            <person name="Cai Y."/>
            <person name="Lin Z."/>
            <person name="Chen P."/>
        </authorList>
    </citation>
    <scope>NUCLEOTIDE SEQUENCE [LARGE SCALE GENOMIC DNA]</scope>
    <source>
        <strain evidence="3 4">130</strain>
    </source>
</reference>
<dbReference type="Proteomes" id="UP000295198">
    <property type="component" value="Unassembled WGS sequence"/>
</dbReference>
<dbReference type="Gene3D" id="2.60.40.10">
    <property type="entry name" value="Immunoglobulins"/>
    <property type="match status" value="9"/>
</dbReference>
<dbReference type="EMBL" id="SDKM01000015">
    <property type="protein sequence ID" value="RYP85656.1"/>
    <property type="molecule type" value="Genomic_DNA"/>
</dbReference>
<evidence type="ECO:0000256" key="1">
    <source>
        <dbReference type="SAM" id="MobiDB-lite"/>
    </source>
</evidence>
<comment type="caution">
    <text evidence="3">The sequence shown here is derived from an EMBL/GenBank/DDBJ whole genome shotgun (WGS) entry which is preliminary data.</text>
</comment>
<dbReference type="RefSeq" id="WP_134717419.1">
    <property type="nucleotide sequence ID" value="NZ_SDKM01000015.1"/>
</dbReference>
<organism evidence="3 4">
    <name type="scientific">Nocardioides guangzhouensis</name>
    <dbReference type="NCBI Taxonomy" id="2497878"/>
    <lineage>
        <taxon>Bacteria</taxon>
        <taxon>Bacillati</taxon>
        <taxon>Actinomycetota</taxon>
        <taxon>Actinomycetes</taxon>
        <taxon>Propionibacteriales</taxon>
        <taxon>Nocardioidaceae</taxon>
        <taxon>Nocardioides</taxon>
    </lineage>
</organism>
<dbReference type="PROSITE" id="PS51318">
    <property type="entry name" value="TAT"/>
    <property type="match status" value="1"/>
</dbReference>
<keyword evidence="2" id="KW-0732">Signal</keyword>
<keyword evidence="4" id="KW-1185">Reference proteome</keyword>
<evidence type="ECO:0000313" key="3">
    <source>
        <dbReference type="EMBL" id="RYP85656.1"/>
    </source>
</evidence>
<feature type="compositionally biased region" description="Low complexity" evidence="1">
    <location>
        <begin position="1171"/>
        <end position="1182"/>
    </location>
</feature>
<dbReference type="OrthoDB" id="5485729at2"/>
<sequence length="1630" mass="173008">MLSSTRRNVVRGSVVGAVVASGLALTGPAHATVTEPVIVGPTGATTPFPELTWERVEGAVGYEVQVDNSADFTSPEWQSSTVNAFSVATKVLPPGSLSWRVRAKDASGIFSAWSNATMDVTPVDAPVPMAPADGAQLSQPADPPLLRWEPVPGAASYTVEVDTETEFVSPSSYTTKASSFVVPVNQAPEVDYWWRVKATLPDGVVTDYSPPFEYRIAPIDIPDITGPAADQDITDVVLDWDPVDGARYYELEVDDDFDFSSPDSSQVPAKIYGTRFSPKTTFANDQYYWRVRAVDLSGHPTEWVELSEENFYHFDRVWEDTPVPVHPAGTDPQFVGDDLYFEWTPVRHASNYELWLSTDPNFTYPAPQTKVCPVVGTTYTPGELGDLCMPWSEGTVFYWKVRPMDRPFDNVGVPGIFSARQSFVYKDEQWITGLTPSQDQTVDVPTLSWQPVPHTEEYDVSLLKNTGSQVFSRKTHATSITPFGVKALQPEDGPFTWRITALDADGRLTTTISRRFQVSGTVTATGDALAPITGIDTDPATLRAPALSWQPLAGADHYRLHVRDNASGTWLEATSDTVLGSKLPYPAVTDFSPTFLAPGEYDWYVTAHTDTGVQIADGYDLGRVGTFRIKPLTATQGERLALTGSALDAGNACALTLADGPDQMCTGVPGTPVLDWDPVPGASLYRIHISRDGNFTTGSLDDTPPFTTNTRWVPTFRYPWPALQDSTAQTAYYWFVQPCKSTTLCGPDPRSSIDPARHAFKKVSPRLQLISPATDDPTTEADDATGTEITFTWQDYFDRNQATHYDATGETSPQSGMRYQFQIDDQPTFASPLDTSPVLVDQPTYTAADRLYPEGPLYWRVQPIDGAGNALGWSETRTVVKRSERPTLTSPVSSSAAESYPGSVPFRWEAQPFAGKYEIQVAKDGDANFSSGNLVVATKSTVQPAFTTGVTAAKVLPASPTPYVWRVRRIDPLGNAGPWSAPASFYSLGDAPQQLAPTSASLMAPKAGLFRWSAVDEAVKYKLEYRKAGSTSSTSVTTPAQAFAVTSTLLAGDYQWRVSAIDVEGAVLGTSDWRPVSVAANPAATTAPVISGSGTYDTTLVSVDPTWNVAGVTHTYQWLRGATAIPGATTRSYSVTAADLGQQLSLRVTGTASGFEPTVTTSNAIKASPALAPTASTPATISGTGKVGSTLTSTLPTWNPSTGVTSTRQWLRNGSAISGAEGATYTVVAADLGALITLRVTGTQPGHADGVSVSNGISGVTGDAPTATVAPSVSGSGKAGTTLTATPPTWSISGVSTSAQWLRDGSAVAGGTGASYAVTAADVGHQLSVRYAGTAPGRAPATVTSAPVTGLLGDAPVAAARPTPSGDRKVGTVLTLPTVSWSMTGVSETFQWLRDGSPIAGETARTHTVLPADLGAELTVRVTGRVAGRQPGTVLSNPVTAVVGDAPVATRAPAVTGVLRVGSVLTADPGTWSRTPGYAYAWLRNGVVIAGATSSAYGLVPKDAGQRISVRVTATRTGHTPGIATSAQATVARVASTVTVGPRTQKVRLRRSAPIKVTVRAAGFPAPTGTVRVYDGRRLVRTLTLKPANRGVLKTSVPARSLGKHTLKVTYAGSSWLLPKSSKVSMTVVR</sequence>
<feature type="region of interest" description="Disordered" evidence="1">
    <location>
        <begin position="1171"/>
        <end position="1206"/>
    </location>
</feature>
<name>A0A4Q4ZE48_9ACTN</name>
<protein>
    <submittedName>
        <fullName evidence="3">Uncharacterized protein</fullName>
    </submittedName>
</protein>
<feature type="chain" id="PRO_5020958369" evidence="2">
    <location>
        <begin position="32"/>
        <end position="1630"/>
    </location>
</feature>
<proteinExistence type="predicted"/>
<dbReference type="InterPro" id="IPR013783">
    <property type="entry name" value="Ig-like_fold"/>
</dbReference>
<dbReference type="GO" id="GO:0005975">
    <property type="term" value="P:carbohydrate metabolic process"/>
    <property type="evidence" value="ECO:0007669"/>
    <property type="project" value="UniProtKB-ARBA"/>
</dbReference>
<evidence type="ECO:0000256" key="2">
    <source>
        <dbReference type="SAM" id="SignalP"/>
    </source>
</evidence>